<dbReference type="EnsemblMetazoa" id="CJA38583.1">
    <property type="protein sequence ID" value="CJA38583.1"/>
    <property type="gene ID" value="WBGene00214430"/>
</dbReference>
<proteinExistence type="predicted"/>
<feature type="compositionally biased region" description="Basic and acidic residues" evidence="1">
    <location>
        <begin position="1"/>
        <end position="10"/>
    </location>
</feature>
<accession>A0A8R1ILA3</accession>
<keyword evidence="3" id="KW-1185">Reference proteome</keyword>
<evidence type="ECO:0000313" key="3">
    <source>
        <dbReference type="Proteomes" id="UP000005237"/>
    </source>
</evidence>
<name>A0A8R1ILA3_CAEJA</name>
<sequence length="76" mass="8543">MDGSGKENEKGRRRGKKEGRAMEKEEEKVGKQAVVLLSFQPTTTTACLVCARPLDVRLLTNLHTVRAKKVEKTILY</sequence>
<feature type="region of interest" description="Disordered" evidence="1">
    <location>
        <begin position="1"/>
        <end position="26"/>
    </location>
</feature>
<evidence type="ECO:0000256" key="1">
    <source>
        <dbReference type="SAM" id="MobiDB-lite"/>
    </source>
</evidence>
<dbReference type="Proteomes" id="UP000005237">
    <property type="component" value="Unassembled WGS sequence"/>
</dbReference>
<protein>
    <submittedName>
        <fullName evidence="2">Uncharacterized protein</fullName>
    </submittedName>
</protein>
<evidence type="ECO:0000313" key="2">
    <source>
        <dbReference type="EnsemblMetazoa" id="CJA38583.1"/>
    </source>
</evidence>
<dbReference type="AlphaFoldDB" id="A0A8R1ILA3"/>
<reference evidence="2" key="2">
    <citation type="submission" date="2022-06" db="UniProtKB">
        <authorList>
            <consortium name="EnsemblMetazoa"/>
        </authorList>
    </citation>
    <scope>IDENTIFICATION</scope>
    <source>
        <strain evidence="2">DF5081</strain>
    </source>
</reference>
<organism evidence="2 3">
    <name type="scientific">Caenorhabditis japonica</name>
    <dbReference type="NCBI Taxonomy" id="281687"/>
    <lineage>
        <taxon>Eukaryota</taxon>
        <taxon>Metazoa</taxon>
        <taxon>Ecdysozoa</taxon>
        <taxon>Nematoda</taxon>
        <taxon>Chromadorea</taxon>
        <taxon>Rhabditida</taxon>
        <taxon>Rhabditina</taxon>
        <taxon>Rhabditomorpha</taxon>
        <taxon>Rhabditoidea</taxon>
        <taxon>Rhabditidae</taxon>
        <taxon>Peloderinae</taxon>
        <taxon>Caenorhabditis</taxon>
    </lineage>
</organism>
<reference evidence="3" key="1">
    <citation type="submission" date="2010-08" db="EMBL/GenBank/DDBJ databases">
        <authorList>
            <consortium name="Caenorhabditis japonica Sequencing Consortium"/>
            <person name="Wilson R.K."/>
        </authorList>
    </citation>
    <scope>NUCLEOTIDE SEQUENCE [LARGE SCALE GENOMIC DNA]</scope>
    <source>
        <strain evidence="3">DF5081</strain>
    </source>
</reference>